<dbReference type="EMBL" id="KV417793">
    <property type="protein sequence ID" value="KZP06319.1"/>
    <property type="molecule type" value="Genomic_DNA"/>
</dbReference>
<evidence type="ECO:0000256" key="4">
    <source>
        <dbReference type="PIRSR" id="PIRSR601765-1"/>
    </source>
</evidence>
<dbReference type="PANTHER" id="PTHR43175:SF3">
    <property type="entry name" value="CARBON DISULFIDE HYDROLASE"/>
    <property type="match status" value="1"/>
</dbReference>
<feature type="region of interest" description="Disordered" evidence="6">
    <location>
        <begin position="188"/>
        <end position="207"/>
    </location>
</feature>
<dbReference type="Pfam" id="PF00484">
    <property type="entry name" value="Pro_CA"/>
    <property type="match status" value="1"/>
</dbReference>
<feature type="binding site" evidence="4">
    <location>
        <position position="100"/>
    </location>
    <ligand>
        <name>Zn(2+)</name>
        <dbReference type="ChEBI" id="CHEBI:29105"/>
    </ligand>
</feature>
<feature type="binding site" evidence="4">
    <location>
        <position position="97"/>
    </location>
    <ligand>
        <name>Zn(2+)</name>
        <dbReference type="ChEBI" id="CHEBI:29105"/>
    </ligand>
</feature>
<keyword evidence="5" id="KW-0456">Lyase</keyword>
<comment type="catalytic activity">
    <reaction evidence="5">
        <text>hydrogencarbonate + H(+) = CO2 + H2O</text>
        <dbReference type="Rhea" id="RHEA:10748"/>
        <dbReference type="ChEBI" id="CHEBI:15377"/>
        <dbReference type="ChEBI" id="CHEBI:15378"/>
        <dbReference type="ChEBI" id="CHEBI:16526"/>
        <dbReference type="ChEBI" id="CHEBI:17544"/>
        <dbReference type="EC" id="4.2.1.1"/>
    </reaction>
</comment>
<dbReference type="CDD" id="cd03379">
    <property type="entry name" value="beta_CA_cladeD"/>
    <property type="match status" value="1"/>
</dbReference>
<name>A0A166EGH6_9AGAM</name>
<organism evidence="8 9">
    <name type="scientific">Athelia psychrophila</name>
    <dbReference type="NCBI Taxonomy" id="1759441"/>
    <lineage>
        <taxon>Eukaryota</taxon>
        <taxon>Fungi</taxon>
        <taxon>Dikarya</taxon>
        <taxon>Basidiomycota</taxon>
        <taxon>Agaricomycotina</taxon>
        <taxon>Agaricomycetes</taxon>
        <taxon>Agaricomycetidae</taxon>
        <taxon>Atheliales</taxon>
        <taxon>Atheliaceae</taxon>
        <taxon>Athelia</taxon>
    </lineage>
</organism>
<evidence type="ECO:0000313" key="7">
    <source>
        <dbReference type="EMBL" id="KZP06319.1"/>
    </source>
</evidence>
<accession>A0A166EGH6</accession>
<evidence type="ECO:0000313" key="9">
    <source>
        <dbReference type="Proteomes" id="UP000076532"/>
    </source>
</evidence>
<reference evidence="8 9" key="1">
    <citation type="journal article" date="2016" name="Mol. Biol. Evol.">
        <title>Comparative Genomics of Early-Diverging Mushroom-Forming Fungi Provides Insights into the Origins of Lignocellulose Decay Capabilities.</title>
        <authorList>
            <person name="Nagy L.G."/>
            <person name="Riley R."/>
            <person name="Tritt A."/>
            <person name="Adam C."/>
            <person name="Daum C."/>
            <person name="Floudas D."/>
            <person name="Sun H."/>
            <person name="Yadav J.S."/>
            <person name="Pangilinan J."/>
            <person name="Larsson K.H."/>
            <person name="Matsuura K."/>
            <person name="Barry K."/>
            <person name="Labutti K."/>
            <person name="Kuo R."/>
            <person name="Ohm R.A."/>
            <person name="Bhattacharya S.S."/>
            <person name="Shirouzu T."/>
            <person name="Yoshinaga Y."/>
            <person name="Martin F.M."/>
            <person name="Grigoriev I.V."/>
            <person name="Hibbett D.S."/>
        </authorList>
    </citation>
    <scope>NUCLEOTIDE SEQUENCE [LARGE SCALE GENOMIC DNA]</scope>
    <source>
        <strain evidence="8 9">CBS 109695</strain>
    </source>
</reference>
<evidence type="ECO:0000256" key="5">
    <source>
        <dbReference type="RuleBase" id="RU003956"/>
    </source>
</evidence>
<dbReference type="STRING" id="436010.A0A166EGH6"/>
<comment type="cofactor">
    <cofactor evidence="4">
        <name>Zn(2+)</name>
        <dbReference type="ChEBI" id="CHEBI:29105"/>
    </cofactor>
    <text evidence="4">Binds 1 zinc ion per subunit.</text>
</comment>
<evidence type="ECO:0000256" key="1">
    <source>
        <dbReference type="ARBA" id="ARBA00006217"/>
    </source>
</evidence>
<dbReference type="SMART" id="SM00947">
    <property type="entry name" value="Pro_CA"/>
    <property type="match status" value="1"/>
</dbReference>
<dbReference type="Gene3D" id="3.40.1050.10">
    <property type="entry name" value="Carbonic anhydrase"/>
    <property type="match status" value="1"/>
</dbReference>
<dbReference type="GO" id="GO:0008270">
    <property type="term" value="F:zinc ion binding"/>
    <property type="evidence" value="ECO:0007669"/>
    <property type="project" value="UniProtKB-UniRule"/>
</dbReference>
<dbReference type="InterPro" id="IPR001765">
    <property type="entry name" value="Carbonic_anhydrase"/>
</dbReference>
<comment type="function">
    <text evidence="5">Reversible hydration of carbon dioxide.</text>
</comment>
<evidence type="ECO:0000256" key="2">
    <source>
        <dbReference type="ARBA" id="ARBA00022723"/>
    </source>
</evidence>
<sequence length="227" mass="24765">MNAHTAPTAQRYAQACNDNHPAHIQSEVIYMPGPEPTNKVAIVTCMDARLDVFKMFGLKVGEAHVIRVGGGRTPDALRSLVASEHILETKEIMVVHHTDCGFMRAPTDEEAHTHIEQSLQKANGVKLSTRHLPIQVIQQGDLNRSVCEDVQFLHSSPYIRNDAVLTGWIYDTMLGTIKEVREASAISQEGKGAPAAGDRIARQTGQGILSTEHEVAASQRSLQQASA</sequence>
<keyword evidence="3 4" id="KW-0862">Zinc</keyword>
<evidence type="ECO:0000313" key="8">
    <source>
        <dbReference type="EMBL" id="KZP15742.1"/>
    </source>
</evidence>
<dbReference type="PANTHER" id="PTHR43175">
    <property type="entry name" value="CARBONIC ANHYDRASE"/>
    <property type="match status" value="1"/>
</dbReference>
<dbReference type="SUPFAM" id="SSF53056">
    <property type="entry name" value="beta-carbonic anhydrase, cab"/>
    <property type="match status" value="1"/>
</dbReference>
<dbReference type="GO" id="GO:0004089">
    <property type="term" value="F:carbonate dehydratase activity"/>
    <property type="evidence" value="ECO:0007669"/>
    <property type="project" value="UniProtKB-UniRule"/>
</dbReference>
<keyword evidence="9" id="KW-1185">Reference proteome</keyword>
<feature type="binding site" evidence="4">
    <location>
        <position position="47"/>
    </location>
    <ligand>
        <name>Zn(2+)</name>
        <dbReference type="ChEBI" id="CHEBI:29105"/>
    </ligand>
</feature>
<gene>
    <name evidence="8" type="ORF">FIBSPDRAFT_1047952</name>
    <name evidence="7" type="ORF">FIBSPDRAFT_1053615</name>
</gene>
<dbReference type="EMBL" id="KV417601">
    <property type="protein sequence ID" value="KZP15742.1"/>
    <property type="molecule type" value="Genomic_DNA"/>
</dbReference>
<keyword evidence="2 4" id="KW-0479">Metal-binding</keyword>
<dbReference type="EC" id="4.2.1.1" evidence="5"/>
<evidence type="ECO:0000256" key="3">
    <source>
        <dbReference type="ARBA" id="ARBA00022833"/>
    </source>
</evidence>
<dbReference type="Proteomes" id="UP000076532">
    <property type="component" value="Unassembled WGS sequence"/>
</dbReference>
<evidence type="ECO:0000256" key="6">
    <source>
        <dbReference type="SAM" id="MobiDB-lite"/>
    </source>
</evidence>
<comment type="similarity">
    <text evidence="1 5">Belongs to the beta-class carbonic anhydrase family.</text>
</comment>
<feature type="binding site" evidence="4">
    <location>
        <position position="45"/>
    </location>
    <ligand>
        <name>Zn(2+)</name>
        <dbReference type="ChEBI" id="CHEBI:29105"/>
    </ligand>
</feature>
<proteinExistence type="inferred from homology"/>
<dbReference type="InterPro" id="IPR036874">
    <property type="entry name" value="Carbonic_anhydrase_sf"/>
</dbReference>
<protein>
    <recommendedName>
        <fullName evidence="5">Carbonic anhydrase</fullName>
        <ecNumber evidence="5">4.2.1.1</ecNumber>
    </recommendedName>
    <alternativeName>
        <fullName evidence="5">Carbonate dehydratase</fullName>
    </alternativeName>
</protein>
<dbReference type="OrthoDB" id="10248475at2759"/>
<dbReference type="AlphaFoldDB" id="A0A166EGH6"/>